<feature type="compositionally biased region" description="Acidic residues" evidence="1">
    <location>
        <begin position="350"/>
        <end position="364"/>
    </location>
</feature>
<name>A0A0J9X5K3_GEOCN</name>
<sequence length="606" mass="66830">MEELLAKAGSQAVTFAIRSGISIASGYAIKTLTTFLDKIPETERLALERSKYRLQTKIQVITPAIDLIELISARGNTSLASTFQLTQELKRDIAHFDEKVGAAIDSGNTGTTKGRQAALHSVQQYVNDLLFRIEEAIPLISLALTTSGANLSARMPDSVSPGRFLQAGSFLSKADEAYENIASRAKDVPVKVQVGPTFDLVMYTIFSGGVKTHLSSSGRNKADSVTWKEEFARCQVKIWRVNVLGAQSCAGDAATVTDEYYDNSADAYQYIMTIRESFKDGRYHDRTEEKQKTRALDISSVTRLFFSASGRLLQIEESRSPVLVLKLNPALDPLRSLPSLLSSTNTSGDKEDDDSGTEDGQSDVDVERKSVDANRFGSDHVEWIAFEQYTIANDGNPDSSESENESESSESESEADEPPPLERVANKLEQLDLSTSAPDQSSQQQLATGATVTKKQKQRTGELSLLEYIVRLAALQANDQESVGNIHDERIALYLQDESSQGQQQRRRATNTSLSETRPASTFEEEADNNGNKSGRQKTNRQQKRAPVAKTNNNDNNSNNTKKDLASDDSDPAGDNQVRTRGPLTAWEQDILDTKRQLLLLKRKKK</sequence>
<feature type="region of interest" description="Disordered" evidence="1">
    <location>
        <begin position="336"/>
        <end position="371"/>
    </location>
</feature>
<dbReference type="GO" id="GO:0005737">
    <property type="term" value="C:cytoplasm"/>
    <property type="evidence" value="ECO:0007669"/>
    <property type="project" value="TreeGrafter"/>
</dbReference>
<feature type="compositionally biased region" description="Acidic residues" evidence="1">
    <location>
        <begin position="400"/>
        <end position="419"/>
    </location>
</feature>
<dbReference type="Pfam" id="PF05508">
    <property type="entry name" value="Ran-binding"/>
    <property type="match status" value="1"/>
</dbReference>
<dbReference type="OrthoDB" id="512915at2759"/>
<feature type="compositionally biased region" description="Basic residues" evidence="1">
    <location>
        <begin position="535"/>
        <end position="544"/>
    </location>
</feature>
<keyword evidence="3" id="KW-1185">Reference proteome</keyword>
<organism evidence="2 3">
    <name type="scientific">Geotrichum candidum</name>
    <name type="common">Oospora lactis</name>
    <name type="synonym">Dipodascus geotrichum</name>
    <dbReference type="NCBI Taxonomy" id="1173061"/>
    <lineage>
        <taxon>Eukaryota</taxon>
        <taxon>Fungi</taxon>
        <taxon>Dikarya</taxon>
        <taxon>Ascomycota</taxon>
        <taxon>Saccharomycotina</taxon>
        <taxon>Dipodascomycetes</taxon>
        <taxon>Dipodascales</taxon>
        <taxon>Dipodascaceae</taxon>
        <taxon>Geotrichum</taxon>
    </lineage>
</organism>
<feature type="compositionally biased region" description="Low complexity" evidence="1">
    <location>
        <begin position="550"/>
        <end position="560"/>
    </location>
</feature>
<evidence type="ECO:0000256" key="1">
    <source>
        <dbReference type="SAM" id="MobiDB-lite"/>
    </source>
</evidence>
<feature type="compositionally biased region" description="Low complexity" evidence="1">
    <location>
        <begin position="336"/>
        <end position="347"/>
    </location>
</feature>
<evidence type="ECO:0000313" key="3">
    <source>
        <dbReference type="Proteomes" id="UP000242525"/>
    </source>
</evidence>
<dbReference type="InterPro" id="IPR008812">
    <property type="entry name" value="Ran_GTP-bd-rel"/>
</dbReference>
<protein>
    <submittedName>
        <fullName evidence="2">Similar to Saccharomyces cerevisiae YGL164C YRB30 RanGTP-binding protein</fullName>
    </submittedName>
</protein>
<proteinExistence type="predicted"/>
<evidence type="ECO:0000313" key="2">
    <source>
        <dbReference type="EMBL" id="CDO52410.1"/>
    </source>
</evidence>
<dbReference type="AlphaFoldDB" id="A0A0J9X5K3"/>
<feature type="region of interest" description="Disordered" evidence="1">
    <location>
        <begin position="434"/>
        <end position="460"/>
    </location>
</feature>
<gene>
    <name evidence="2" type="ORF">BN980_GECA03s01440g</name>
</gene>
<dbReference type="EMBL" id="CCBN010000003">
    <property type="protein sequence ID" value="CDO52410.1"/>
    <property type="molecule type" value="Genomic_DNA"/>
</dbReference>
<feature type="region of interest" description="Disordered" evidence="1">
    <location>
        <begin position="391"/>
        <end position="420"/>
    </location>
</feature>
<accession>A0A0J9X5K3</accession>
<dbReference type="Proteomes" id="UP000242525">
    <property type="component" value="Unassembled WGS sequence"/>
</dbReference>
<feature type="region of interest" description="Disordered" evidence="1">
    <location>
        <begin position="497"/>
        <end position="582"/>
    </location>
</feature>
<dbReference type="GO" id="GO:0030695">
    <property type="term" value="F:GTPase regulator activity"/>
    <property type="evidence" value="ECO:0007669"/>
    <property type="project" value="TreeGrafter"/>
</dbReference>
<comment type="caution">
    <text evidence="2">The sequence shown here is derived from an EMBL/GenBank/DDBJ whole genome shotgun (WGS) entry which is preliminary data.</text>
</comment>
<feature type="compositionally biased region" description="Polar residues" evidence="1">
    <location>
        <begin position="497"/>
        <end position="520"/>
    </location>
</feature>
<reference evidence="2" key="1">
    <citation type="submission" date="2014-03" db="EMBL/GenBank/DDBJ databases">
        <authorList>
            <person name="Casaregola S."/>
        </authorList>
    </citation>
    <scope>NUCLEOTIDE SEQUENCE [LARGE SCALE GENOMIC DNA]</scope>
    <source>
        <strain evidence="2">CLIB 918</strain>
    </source>
</reference>
<dbReference type="PANTHER" id="PTHR31010">
    <property type="entry name" value="RAN-SPECIFIC GTPASE-ACTIVATING PROTEIN 30-RELATED"/>
    <property type="match status" value="1"/>
</dbReference>
<dbReference type="PANTHER" id="PTHR31010:SF2">
    <property type="entry name" value="RAN-SPECIFIC GTPASE-ACTIVATING PROTEIN 30"/>
    <property type="match status" value="1"/>
</dbReference>
<dbReference type="GO" id="GO:0005634">
    <property type="term" value="C:nucleus"/>
    <property type="evidence" value="ECO:0007669"/>
    <property type="project" value="TreeGrafter"/>
</dbReference>
<feature type="compositionally biased region" description="Polar residues" evidence="1">
    <location>
        <begin position="434"/>
        <end position="453"/>
    </location>
</feature>